<accession>A0A0R2CQB3</accession>
<feature type="region of interest" description="Disordered" evidence="6">
    <location>
        <begin position="76"/>
        <end position="101"/>
    </location>
</feature>
<dbReference type="Proteomes" id="UP000051131">
    <property type="component" value="Unassembled WGS sequence"/>
</dbReference>
<dbReference type="Pfam" id="PF04024">
    <property type="entry name" value="PspC"/>
    <property type="match status" value="1"/>
</dbReference>
<evidence type="ECO:0000256" key="4">
    <source>
        <dbReference type="ARBA" id="ARBA00022989"/>
    </source>
</evidence>
<feature type="domain" description="Phage shock protein PspC N-terminal" evidence="8">
    <location>
        <begin position="5"/>
        <end position="64"/>
    </location>
</feature>
<evidence type="ECO:0000256" key="2">
    <source>
        <dbReference type="ARBA" id="ARBA00022475"/>
    </source>
</evidence>
<evidence type="ECO:0000256" key="3">
    <source>
        <dbReference type="ARBA" id="ARBA00022692"/>
    </source>
</evidence>
<comment type="caution">
    <text evidence="9">The sequence shown here is derived from an EMBL/GenBank/DDBJ whole genome shotgun (WGS) entry which is preliminary data.</text>
</comment>
<evidence type="ECO:0000259" key="8">
    <source>
        <dbReference type="Pfam" id="PF04024"/>
    </source>
</evidence>
<dbReference type="PANTHER" id="PTHR33885">
    <property type="entry name" value="PHAGE SHOCK PROTEIN C"/>
    <property type="match status" value="1"/>
</dbReference>
<feature type="compositionally biased region" description="Basic and acidic residues" evidence="6">
    <location>
        <begin position="91"/>
        <end position="101"/>
    </location>
</feature>
<feature type="transmembrane region" description="Helical" evidence="7">
    <location>
        <begin position="14"/>
        <end position="32"/>
    </location>
</feature>
<evidence type="ECO:0000313" key="10">
    <source>
        <dbReference type="Proteomes" id="UP000051131"/>
    </source>
</evidence>
<evidence type="ECO:0000256" key="5">
    <source>
        <dbReference type="ARBA" id="ARBA00023136"/>
    </source>
</evidence>
<dbReference type="GO" id="GO:0005886">
    <property type="term" value="C:plasma membrane"/>
    <property type="evidence" value="ECO:0007669"/>
    <property type="project" value="UniProtKB-SubCell"/>
</dbReference>
<keyword evidence="2" id="KW-1003">Cell membrane</keyword>
<name>A0A0R2CQB3_9LACO</name>
<comment type="subcellular location">
    <subcellularLocation>
        <location evidence="1">Cell membrane</location>
        <topology evidence="1">Single-pass membrane protein</topology>
    </subcellularLocation>
</comment>
<keyword evidence="5 7" id="KW-0472">Membrane</keyword>
<dbReference type="AlphaFoldDB" id="A0A0R2CQB3"/>
<dbReference type="InterPro" id="IPR007168">
    <property type="entry name" value="Phageshock_PspC_N"/>
</dbReference>
<dbReference type="STRING" id="1423729.FC80_GL001316"/>
<protein>
    <recommendedName>
        <fullName evidence="8">Phage shock protein PspC N-terminal domain-containing protein</fullName>
    </recommendedName>
</protein>
<gene>
    <name evidence="9" type="ORF">FC80_GL001316</name>
</gene>
<proteinExistence type="predicted"/>
<dbReference type="RefSeq" id="WP_057829530.1">
    <property type="nucleotide sequence ID" value="NZ_AYZE01000015.1"/>
</dbReference>
<keyword evidence="3 7" id="KW-0812">Transmembrane</keyword>
<dbReference type="PATRIC" id="fig|1423729.3.peg.1337"/>
<dbReference type="EMBL" id="AYZE01000015">
    <property type="protein sequence ID" value="KRM90412.1"/>
    <property type="molecule type" value="Genomic_DNA"/>
</dbReference>
<keyword evidence="10" id="KW-1185">Reference proteome</keyword>
<sequence length="101" mass="11378">MDSGKKMKRSKDRIIFGVCAGIATYFGINSWIVRGIWLILAVIPHMTLLIIGIYLMCTVLIPAEESSLFSMLFKGTEKNGSQNKGKSSRKILKDVREKDIR</sequence>
<keyword evidence="4 7" id="KW-1133">Transmembrane helix</keyword>
<evidence type="ECO:0000256" key="1">
    <source>
        <dbReference type="ARBA" id="ARBA00004162"/>
    </source>
</evidence>
<reference evidence="9 10" key="1">
    <citation type="journal article" date="2015" name="Genome Announc.">
        <title>Expanding the biotechnology potential of lactobacilli through comparative genomics of 213 strains and associated genera.</title>
        <authorList>
            <person name="Sun Z."/>
            <person name="Harris H.M."/>
            <person name="McCann A."/>
            <person name="Guo C."/>
            <person name="Argimon S."/>
            <person name="Zhang W."/>
            <person name="Yang X."/>
            <person name="Jeffery I.B."/>
            <person name="Cooney J.C."/>
            <person name="Kagawa T.F."/>
            <person name="Liu W."/>
            <person name="Song Y."/>
            <person name="Salvetti E."/>
            <person name="Wrobel A."/>
            <person name="Rasinkangas P."/>
            <person name="Parkhill J."/>
            <person name="Rea M.C."/>
            <person name="O'Sullivan O."/>
            <person name="Ritari J."/>
            <person name="Douillard F.P."/>
            <person name="Paul Ross R."/>
            <person name="Yang R."/>
            <person name="Briner A.E."/>
            <person name="Felis G.E."/>
            <person name="de Vos W.M."/>
            <person name="Barrangou R."/>
            <person name="Klaenhammer T.R."/>
            <person name="Caufield P.W."/>
            <person name="Cui Y."/>
            <person name="Zhang H."/>
            <person name="O'Toole P.W."/>
        </authorList>
    </citation>
    <scope>NUCLEOTIDE SEQUENCE [LARGE SCALE GENOMIC DNA]</scope>
    <source>
        <strain evidence="9 10">DSM 21116</strain>
    </source>
</reference>
<organism evidence="9 10">
    <name type="scientific">Liquorilactobacillus cacaonum DSM 21116</name>
    <dbReference type="NCBI Taxonomy" id="1423729"/>
    <lineage>
        <taxon>Bacteria</taxon>
        <taxon>Bacillati</taxon>
        <taxon>Bacillota</taxon>
        <taxon>Bacilli</taxon>
        <taxon>Lactobacillales</taxon>
        <taxon>Lactobacillaceae</taxon>
        <taxon>Liquorilactobacillus</taxon>
    </lineage>
</organism>
<evidence type="ECO:0000256" key="6">
    <source>
        <dbReference type="SAM" id="MobiDB-lite"/>
    </source>
</evidence>
<feature type="transmembrane region" description="Helical" evidence="7">
    <location>
        <begin position="38"/>
        <end position="61"/>
    </location>
</feature>
<dbReference type="PANTHER" id="PTHR33885:SF3">
    <property type="entry name" value="PHAGE SHOCK PROTEIN C"/>
    <property type="match status" value="1"/>
</dbReference>
<evidence type="ECO:0000256" key="7">
    <source>
        <dbReference type="SAM" id="Phobius"/>
    </source>
</evidence>
<dbReference type="OrthoDB" id="9815286at2"/>
<evidence type="ECO:0000313" key="9">
    <source>
        <dbReference type="EMBL" id="KRM90412.1"/>
    </source>
</evidence>
<dbReference type="InterPro" id="IPR052027">
    <property type="entry name" value="PspC"/>
</dbReference>